<dbReference type="RefSeq" id="WP_137084732.1">
    <property type="nucleotide sequence ID" value="NZ_CP039907.1"/>
</dbReference>
<dbReference type="Proteomes" id="UP000298646">
    <property type="component" value="Chromosome circular"/>
</dbReference>
<dbReference type="EMBL" id="CP039907">
    <property type="protein sequence ID" value="QCM00207.1"/>
    <property type="molecule type" value="Genomic_DNA"/>
</dbReference>
<sequence>MTGRNFEKLRKEQAVSRFGYEPRAGGNLIPTKIRKKKKSKAQLRADAASIPIDTMMTKVVSCCHGHRRKIRVTIAESAGPFSCLECGEVAR</sequence>
<name>A0AAE6BME3_AGRTU</name>
<evidence type="ECO:0000313" key="2">
    <source>
        <dbReference type="Proteomes" id="UP000298646"/>
    </source>
</evidence>
<reference evidence="1 2" key="1">
    <citation type="submission" date="2019-04" db="EMBL/GenBank/DDBJ databases">
        <title>Complete genome sequence of Agrobacterium tumefaciens CFBP6624.</title>
        <authorList>
            <person name="Haryono M."/>
            <person name="Lin Y.-C."/>
            <person name="Lai E.-M."/>
            <person name="Kuo C.-H."/>
        </authorList>
    </citation>
    <scope>NUCLEOTIDE SEQUENCE [LARGE SCALE GENOMIC DNA]</scope>
    <source>
        <strain evidence="1 2">CFBP6624</strain>
    </source>
</reference>
<evidence type="ECO:0000313" key="1">
    <source>
        <dbReference type="EMBL" id="QCM00207.1"/>
    </source>
</evidence>
<accession>A0AAE6BME3</accession>
<organism evidence="1 2">
    <name type="scientific">Agrobacterium tumefaciens</name>
    <dbReference type="NCBI Taxonomy" id="358"/>
    <lineage>
        <taxon>Bacteria</taxon>
        <taxon>Pseudomonadati</taxon>
        <taxon>Pseudomonadota</taxon>
        <taxon>Alphaproteobacteria</taxon>
        <taxon>Hyphomicrobiales</taxon>
        <taxon>Rhizobiaceae</taxon>
        <taxon>Rhizobium/Agrobacterium group</taxon>
        <taxon>Agrobacterium</taxon>
        <taxon>Agrobacterium tumefaciens complex</taxon>
    </lineage>
</organism>
<proteinExistence type="predicted"/>
<gene>
    <name evidence="1" type="ORF">CFBP6624_08680</name>
</gene>
<dbReference type="AlphaFoldDB" id="A0AAE6BME3"/>
<protein>
    <submittedName>
        <fullName evidence="1">Uncharacterized protein</fullName>
    </submittedName>
</protein>